<sequence>MKKLIAALLLIISLTFSIGQGQALAAESCENVLNQGSATIESGWFTQPTATIGWYKGTITTDVKYDVCTPTAVIRVNGNDWNKLVADGKVDGLRYEVYAYADKDGNYQNFLFRQIQNGKPQTITAAQFRE</sequence>
<keyword evidence="3" id="KW-1185">Reference proteome</keyword>
<dbReference type="AlphaFoldDB" id="A0A8J7HNL2"/>
<comment type="caution">
    <text evidence="2">The sequence shown here is derived from an EMBL/GenBank/DDBJ whole genome shotgun (WGS) entry which is preliminary data.</text>
</comment>
<gene>
    <name evidence="2" type="ORF">I8748_12425</name>
</gene>
<feature type="signal peptide" evidence="1">
    <location>
        <begin position="1"/>
        <end position="25"/>
    </location>
</feature>
<reference evidence="2 3" key="1">
    <citation type="journal article" date="2021" name="Int. J. Syst. Evol. Microbiol.">
        <title>Amazonocrinis nigriterrae gen. nov., sp. nov., Atlanticothrix silvestris gen. nov., sp. nov. and Dendronalium phyllosphericum gen. nov., sp. nov., nostocacean cyanobacteria from Brazilian environments.</title>
        <authorList>
            <person name="Alvarenga D.O."/>
            <person name="Andreote A.P.D."/>
            <person name="Branco L.H.Z."/>
            <person name="Delbaje E."/>
            <person name="Cruz R.B."/>
            <person name="Varani A.M."/>
            <person name="Fiore M.F."/>
        </authorList>
    </citation>
    <scope>NUCLEOTIDE SEQUENCE [LARGE SCALE GENOMIC DNA]</scope>
    <source>
        <strain evidence="2 3">CENA67</strain>
    </source>
</reference>
<feature type="chain" id="PRO_5035199239" evidence="1">
    <location>
        <begin position="26"/>
        <end position="130"/>
    </location>
</feature>
<evidence type="ECO:0000313" key="2">
    <source>
        <dbReference type="EMBL" id="MBH8562978.1"/>
    </source>
</evidence>
<evidence type="ECO:0000313" key="3">
    <source>
        <dbReference type="Proteomes" id="UP000632766"/>
    </source>
</evidence>
<dbReference type="EMBL" id="JAECZC010000018">
    <property type="protein sequence ID" value="MBH8562978.1"/>
    <property type="molecule type" value="Genomic_DNA"/>
</dbReference>
<dbReference type="Proteomes" id="UP000632766">
    <property type="component" value="Unassembled WGS sequence"/>
</dbReference>
<organism evidence="2 3">
    <name type="scientific">Amazonocrinis nigriterrae CENA67</name>
    <dbReference type="NCBI Taxonomy" id="2794033"/>
    <lineage>
        <taxon>Bacteria</taxon>
        <taxon>Bacillati</taxon>
        <taxon>Cyanobacteriota</taxon>
        <taxon>Cyanophyceae</taxon>
        <taxon>Nostocales</taxon>
        <taxon>Nostocaceae</taxon>
        <taxon>Amazonocrinis</taxon>
        <taxon>Amazonocrinis nigriterrae</taxon>
    </lineage>
</organism>
<evidence type="ECO:0000256" key="1">
    <source>
        <dbReference type="SAM" id="SignalP"/>
    </source>
</evidence>
<dbReference type="RefSeq" id="WP_198124875.1">
    <property type="nucleotide sequence ID" value="NZ_JAECZC010000018.1"/>
</dbReference>
<proteinExistence type="predicted"/>
<keyword evidence="1" id="KW-0732">Signal</keyword>
<protein>
    <submittedName>
        <fullName evidence="2">Uncharacterized protein</fullName>
    </submittedName>
</protein>
<accession>A0A8J7HNL2</accession>
<name>A0A8J7HNL2_9NOST</name>